<comment type="caution">
    <text evidence="9">The sequence shown here is derived from an EMBL/GenBank/DDBJ whole genome shotgun (WGS) entry which is preliminary data.</text>
</comment>
<gene>
    <name evidence="8 9" type="primary">panC</name>
    <name evidence="9" type="ORF">AXFE_10690</name>
</gene>
<dbReference type="PANTHER" id="PTHR21299:SF1">
    <property type="entry name" value="PANTOATE--BETA-ALANINE LIGASE"/>
    <property type="match status" value="1"/>
</dbReference>
<evidence type="ECO:0000256" key="4">
    <source>
        <dbReference type="ARBA" id="ARBA00022655"/>
    </source>
</evidence>
<reference evidence="9 10" key="1">
    <citation type="submission" date="2015-01" db="EMBL/GenBank/DDBJ databases">
        <title>Draft genome of the acidophilic iron oxidizer Acidithrix ferrooxidans strain Py-F3.</title>
        <authorList>
            <person name="Poehlein A."/>
            <person name="Eisen S."/>
            <person name="Schloemann M."/>
            <person name="Johnson B.D."/>
            <person name="Daniel R."/>
            <person name="Muehling M."/>
        </authorList>
    </citation>
    <scope>NUCLEOTIDE SEQUENCE [LARGE SCALE GENOMIC DNA]</scope>
    <source>
        <strain evidence="9 10">Py-F3</strain>
    </source>
</reference>
<dbReference type="NCBIfam" id="TIGR00018">
    <property type="entry name" value="panC"/>
    <property type="match status" value="1"/>
</dbReference>
<comment type="function">
    <text evidence="8">Catalyzes the condensation of pantoate with beta-alanine in an ATP-dependent reaction via a pantoyl-adenylate intermediate.</text>
</comment>
<dbReference type="SUPFAM" id="SSF52374">
    <property type="entry name" value="Nucleotidylyl transferase"/>
    <property type="match status" value="1"/>
</dbReference>
<dbReference type="GO" id="GO:0005829">
    <property type="term" value="C:cytosol"/>
    <property type="evidence" value="ECO:0007669"/>
    <property type="project" value="TreeGrafter"/>
</dbReference>
<feature type="binding site" evidence="8">
    <location>
        <position position="176"/>
    </location>
    <ligand>
        <name>ATP</name>
        <dbReference type="ChEBI" id="CHEBI:30616"/>
    </ligand>
</feature>
<evidence type="ECO:0000256" key="5">
    <source>
        <dbReference type="ARBA" id="ARBA00022741"/>
    </source>
</evidence>
<dbReference type="GO" id="GO:0005524">
    <property type="term" value="F:ATP binding"/>
    <property type="evidence" value="ECO:0007669"/>
    <property type="project" value="UniProtKB-KW"/>
</dbReference>
<dbReference type="Proteomes" id="UP000032360">
    <property type="component" value="Unassembled WGS sequence"/>
</dbReference>
<protein>
    <recommendedName>
        <fullName evidence="8">Pantothenate synthetase</fullName>
        <shortName evidence="8">PS</shortName>
        <ecNumber evidence="8">6.3.2.1</ecNumber>
    </recommendedName>
    <alternativeName>
        <fullName evidence="8">Pantoate--beta-alanine ligase</fullName>
    </alternativeName>
    <alternativeName>
        <fullName evidence="8">Pantoate-activating enzyme</fullName>
    </alternativeName>
</protein>
<proteinExistence type="inferred from homology"/>
<feature type="binding site" evidence="8">
    <location>
        <begin position="184"/>
        <end position="187"/>
    </location>
    <ligand>
        <name>ATP</name>
        <dbReference type="ChEBI" id="CHEBI:30616"/>
    </ligand>
</feature>
<dbReference type="CDD" id="cd00560">
    <property type="entry name" value="PanC"/>
    <property type="match status" value="1"/>
</dbReference>
<keyword evidence="3 8" id="KW-0436">Ligase</keyword>
<comment type="miscellaneous">
    <text evidence="8">The reaction proceeds by a bi uni uni bi ping pong mechanism.</text>
</comment>
<feature type="binding site" evidence="8">
    <location>
        <begin position="147"/>
        <end position="150"/>
    </location>
    <ligand>
        <name>ATP</name>
        <dbReference type="ChEBI" id="CHEBI:30616"/>
    </ligand>
</feature>
<dbReference type="Pfam" id="PF02569">
    <property type="entry name" value="Pantoate_ligase"/>
    <property type="match status" value="1"/>
</dbReference>
<comment type="subunit">
    <text evidence="8">Homodimer.</text>
</comment>
<dbReference type="Gene3D" id="3.40.50.620">
    <property type="entry name" value="HUPs"/>
    <property type="match status" value="1"/>
</dbReference>
<dbReference type="AlphaFoldDB" id="A0A0D8HJ74"/>
<evidence type="ECO:0000313" key="9">
    <source>
        <dbReference type="EMBL" id="KJF17973.1"/>
    </source>
</evidence>
<dbReference type="EC" id="6.3.2.1" evidence="8"/>
<dbReference type="HAMAP" id="MF_00158">
    <property type="entry name" value="PanC"/>
    <property type="match status" value="1"/>
</dbReference>
<keyword evidence="10" id="KW-1185">Reference proteome</keyword>
<dbReference type="EMBL" id="JXYS01000026">
    <property type="protein sequence ID" value="KJF17973.1"/>
    <property type="molecule type" value="Genomic_DNA"/>
</dbReference>
<comment type="subcellular location">
    <subcellularLocation>
        <location evidence="8">Cytoplasm</location>
    </subcellularLocation>
</comment>
<dbReference type="RefSeq" id="WP_052604848.1">
    <property type="nucleotide sequence ID" value="NZ_JXYS01000026.1"/>
</dbReference>
<dbReference type="PANTHER" id="PTHR21299">
    <property type="entry name" value="CYTIDYLATE KINASE/PANTOATE-BETA-ALANINE LIGASE"/>
    <property type="match status" value="1"/>
</dbReference>
<comment type="similarity">
    <text evidence="2 8">Belongs to the pantothenate synthetase family.</text>
</comment>
<dbReference type="Gene3D" id="3.30.1300.10">
    <property type="entry name" value="Pantoate-beta-alanine ligase, C-terminal domain"/>
    <property type="match status" value="1"/>
</dbReference>
<keyword evidence="8" id="KW-0963">Cytoplasm</keyword>
<dbReference type="PATRIC" id="fig|1280514.3.peg.1413"/>
<keyword evidence="4 8" id="KW-0566">Pantothenate biosynthesis</keyword>
<evidence type="ECO:0000256" key="6">
    <source>
        <dbReference type="ARBA" id="ARBA00022840"/>
    </source>
</evidence>
<dbReference type="UniPathway" id="UPA00028">
    <property type="reaction ID" value="UER00005"/>
</dbReference>
<dbReference type="InterPro" id="IPR004821">
    <property type="entry name" value="Cyt_trans-like"/>
</dbReference>
<comment type="pathway">
    <text evidence="1 8">Cofactor biosynthesis; (R)-pantothenate biosynthesis; (R)-pantothenate from (R)-pantoate and beta-alanine: step 1/1.</text>
</comment>
<keyword evidence="6 8" id="KW-0067">ATP-binding</keyword>
<evidence type="ECO:0000256" key="7">
    <source>
        <dbReference type="ARBA" id="ARBA00048258"/>
    </source>
</evidence>
<dbReference type="InterPro" id="IPR042176">
    <property type="entry name" value="Pantoate_ligase_C"/>
</dbReference>
<dbReference type="NCBIfam" id="TIGR00125">
    <property type="entry name" value="cyt_tran_rel"/>
    <property type="match status" value="1"/>
</dbReference>
<evidence type="ECO:0000256" key="1">
    <source>
        <dbReference type="ARBA" id="ARBA00004990"/>
    </source>
</evidence>
<evidence type="ECO:0000313" key="10">
    <source>
        <dbReference type="Proteomes" id="UP000032360"/>
    </source>
</evidence>
<organism evidence="9 10">
    <name type="scientific">Acidithrix ferrooxidans</name>
    <dbReference type="NCBI Taxonomy" id="1280514"/>
    <lineage>
        <taxon>Bacteria</taxon>
        <taxon>Bacillati</taxon>
        <taxon>Actinomycetota</taxon>
        <taxon>Acidimicrobiia</taxon>
        <taxon>Acidimicrobiales</taxon>
        <taxon>Acidimicrobiaceae</taxon>
        <taxon>Acidithrix</taxon>
    </lineage>
</organism>
<feature type="active site" description="Proton donor" evidence="8">
    <location>
        <position position="37"/>
    </location>
</feature>
<sequence>MQVIDNCEELFDFAQESRAQGLKIGFVPTMGALHRGHLSLVLAAKQKCDLVVVSVFVNPLQFNNPLDFERYPRDLAHDLSLLENSGVALVFSPSEDEMHPKPMQIGFRVEGISEGLEGKFRPGHFDGVANVVGKLFNCIGPATAFFGEKDYQQVKVINRLVREFHFPIEIFVVPTLREVDGLAMSSRNLLLTPRARKAAAGIYAAFSFGRGLAIQNEPSDEVLESMTNILIDRAGGEGAQCKVDYVAHVRGESLEEISLFEDGSRFFIAASYDGVRLIDNIGVFDK</sequence>
<feature type="binding site" evidence="8">
    <location>
        <position position="61"/>
    </location>
    <ligand>
        <name>(R)-pantoate</name>
        <dbReference type="ChEBI" id="CHEBI:15980"/>
    </ligand>
</feature>
<feature type="binding site" evidence="8">
    <location>
        <position position="153"/>
    </location>
    <ligand>
        <name>(R)-pantoate</name>
        <dbReference type="ChEBI" id="CHEBI:15980"/>
    </ligand>
</feature>
<dbReference type="GO" id="GO:0004592">
    <property type="term" value="F:pantoate-beta-alanine ligase activity"/>
    <property type="evidence" value="ECO:0007669"/>
    <property type="project" value="UniProtKB-UniRule"/>
</dbReference>
<dbReference type="STRING" id="1280514.AXFE_10690"/>
<comment type="catalytic activity">
    <reaction evidence="7 8">
        <text>(R)-pantoate + beta-alanine + ATP = (R)-pantothenate + AMP + diphosphate + H(+)</text>
        <dbReference type="Rhea" id="RHEA:10912"/>
        <dbReference type="ChEBI" id="CHEBI:15378"/>
        <dbReference type="ChEBI" id="CHEBI:15980"/>
        <dbReference type="ChEBI" id="CHEBI:29032"/>
        <dbReference type="ChEBI" id="CHEBI:30616"/>
        <dbReference type="ChEBI" id="CHEBI:33019"/>
        <dbReference type="ChEBI" id="CHEBI:57966"/>
        <dbReference type="ChEBI" id="CHEBI:456215"/>
        <dbReference type="EC" id="6.3.2.1"/>
    </reaction>
</comment>
<dbReference type="InterPro" id="IPR003721">
    <property type="entry name" value="Pantoate_ligase"/>
</dbReference>
<feature type="binding site" evidence="8">
    <location>
        <begin position="30"/>
        <end position="37"/>
    </location>
    <ligand>
        <name>ATP</name>
        <dbReference type="ChEBI" id="CHEBI:30616"/>
    </ligand>
</feature>
<evidence type="ECO:0000256" key="2">
    <source>
        <dbReference type="ARBA" id="ARBA00009256"/>
    </source>
</evidence>
<accession>A0A0D8HJ74</accession>
<name>A0A0D8HJ74_9ACTN</name>
<evidence type="ECO:0000256" key="8">
    <source>
        <dbReference type="HAMAP-Rule" id="MF_00158"/>
    </source>
</evidence>
<dbReference type="GO" id="GO:0015940">
    <property type="term" value="P:pantothenate biosynthetic process"/>
    <property type="evidence" value="ECO:0007669"/>
    <property type="project" value="UniProtKB-UniRule"/>
</dbReference>
<dbReference type="InterPro" id="IPR014729">
    <property type="entry name" value="Rossmann-like_a/b/a_fold"/>
</dbReference>
<keyword evidence="5 8" id="KW-0547">Nucleotide-binding</keyword>
<evidence type="ECO:0000256" key="3">
    <source>
        <dbReference type="ARBA" id="ARBA00022598"/>
    </source>
</evidence>
<feature type="binding site" evidence="8">
    <location>
        <position position="61"/>
    </location>
    <ligand>
        <name>beta-alanine</name>
        <dbReference type="ChEBI" id="CHEBI:57966"/>
    </ligand>
</feature>